<evidence type="ECO:0000256" key="1">
    <source>
        <dbReference type="SAM" id="MobiDB-lite"/>
    </source>
</evidence>
<evidence type="ECO:0000313" key="2">
    <source>
        <dbReference type="EMBL" id="RAL12503.1"/>
    </source>
</evidence>
<protein>
    <submittedName>
        <fullName evidence="2">Uncharacterized protein</fullName>
    </submittedName>
</protein>
<dbReference type="EMBL" id="KZ824283">
    <property type="protein sequence ID" value="RAL12503.1"/>
    <property type="molecule type" value="Genomic_DNA"/>
</dbReference>
<dbReference type="AlphaFoldDB" id="A0A395HYN6"/>
<dbReference type="Proteomes" id="UP000248961">
    <property type="component" value="Unassembled WGS sequence"/>
</dbReference>
<proteinExistence type="predicted"/>
<organism evidence="2 3">
    <name type="scientific">Aspergillus homomorphus (strain CBS 101889)</name>
    <dbReference type="NCBI Taxonomy" id="1450537"/>
    <lineage>
        <taxon>Eukaryota</taxon>
        <taxon>Fungi</taxon>
        <taxon>Dikarya</taxon>
        <taxon>Ascomycota</taxon>
        <taxon>Pezizomycotina</taxon>
        <taxon>Eurotiomycetes</taxon>
        <taxon>Eurotiomycetidae</taxon>
        <taxon>Eurotiales</taxon>
        <taxon>Aspergillaceae</taxon>
        <taxon>Aspergillus</taxon>
        <taxon>Aspergillus subgen. Circumdati</taxon>
    </lineage>
</organism>
<sequence length="379" mass="44453">MPQQLLITPPKPRDVFTERQQCQVAQLFQDSKIPYVYFLAPSLAARSPDYNASSWVVPDRYFGRAVRTLQRAEFPKCVLKRECALRSLECLRPLPDYHFHSNKYPTVEQFEYGHPICTSIDLYRKSTLLWMFPDPPIDIVTPHDSCYEARGLTKPGLRSYLPLADKLPVTVLTFPKFIEAFIMLACRDCEGHWSFKFWIDFLLFIRRYEEGARQRDPALADDADKAYPLWRMEMIGEPYRDYYKRLVYYDYDQRWDNDCGTQTLRFLQMTLRDVIDLPKGDGRLLWCCWGKPLPQHKDHSRPAWRNVRCLGEGRPELDLQRLGTQHRCVHKLAPAHPRPYHERPTAFALPSPSTSPAPSEPTYPESDLSDSEPHDSYWM</sequence>
<dbReference type="RefSeq" id="XP_025551657.1">
    <property type="nucleotide sequence ID" value="XM_025700923.1"/>
</dbReference>
<dbReference type="VEuPathDB" id="FungiDB:BO97DRAFT_58314"/>
<evidence type="ECO:0000313" key="3">
    <source>
        <dbReference type="Proteomes" id="UP000248961"/>
    </source>
</evidence>
<feature type="region of interest" description="Disordered" evidence="1">
    <location>
        <begin position="334"/>
        <end position="379"/>
    </location>
</feature>
<accession>A0A395HYN6</accession>
<dbReference type="OrthoDB" id="4499271at2759"/>
<name>A0A395HYN6_ASPHC</name>
<keyword evidence="3" id="KW-1185">Reference proteome</keyword>
<gene>
    <name evidence="2" type="ORF">BO97DRAFT_58314</name>
</gene>
<dbReference type="GeneID" id="37205212"/>
<reference evidence="2 3" key="1">
    <citation type="submission" date="2018-02" db="EMBL/GenBank/DDBJ databases">
        <title>The genomes of Aspergillus section Nigri reveals drivers in fungal speciation.</title>
        <authorList>
            <consortium name="DOE Joint Genome Institute"/>
            <person name="Vesth T.C."/>
            <person name="Nybo J."/>
            <person name="Theobald S."/>
            <person name="Brandl J."/>
            <person name="Frisvad J.C."/>
            <person name="Nielsen K.F."/>
            <person name="Lyhne E.K."/>
            <person name="Kogle M.E."/>
            <person name="Kuo A."/>
            <person name="Riley R."/>
            <person name="Clum A."/>
            <person name="Nolan M."/>
            <person name="Lipzen A."/>
            <person name="Salamov A."/>
            <person name="Henrissat B."/>
            <person name="Wiebenga A."/>
            <person name="De vries R.P."/>
            <person name="Grigoriev I.V."/>
            <person name="Mortensen U.H."/>
            <person name="Andersen M.R."/>
            <person name="Baker S.E."/>
        </authorList>
    </citation>
    <scope>NUCLEOTIDE SEQUENCE [LARGE SCALE GENOMIC DNA]</scope>
    <source>
        <strain evidence="2 3">CBS 101889</strain>
    </source>
</reference>